<evidence type="ECO:0000313" key="3">
    <source>
        <dbReference type="Proteomes" id="UP000051931"/>
    </source>
</evidence>
<feature type="transmembrane region" description="Helical" evidence="1">
    <location>
        <begin position="353"/>
        <end position="370"/>
    </location>
</feature>
<dbReference type="AlphaFoldDB" id="A0A0R1S570"/>
<dbReference type="PATRIC" id="fig|1122152.4.peg.1333"/>
<dbReference type="eggNOG" id="COG4485">
    <property type="taxonomic scope" value="Bacteria"/>
</dbReference>
<feature type="transmembrane region" description="Helical" evidence="1">
    <location>
        <begin position="519"/>
        <end position="541"/>
    </location>
</feature>
<gene>
    <name evidence="2" type="ORF">FC23_GL001298</name>
</gene>
<dbReference type="Proteomes" id="UP000051931">
    <property type="component" value="Unassembled WGS sequence"/>
</dbReference>
<feature type="transmembrane region" description="Helical" evidence="1">
    <location>
        <begin position="284"/>
        <end position="302"/>
    </location>
</feature>
<feature type="transmembrane region" description="Helical" evidence="1">
    <location>
        <begin position="55"/>
        <end position="74"/>
    </location>
</feature>
<keyword evidence="3" id="KW-1185">Reference proteome</keyword>
<feature type="transmembrane region" description="Helical" evidence="1">
    <location>
        <begin position="80"/>
        <end position="100"/>
    </location>
</feature>
<keyword evidence="1" id="KW-0812">Transmembrane</keyword>
<comment type="caution">
    <text evidence="2">The sequence shown here is derived from an EMBL/GenBank/DDBJ whole genome shotgun (WGS) entry which is preliminary data.</text>
</comment>
<keyword evidence="1" id="KW-0472">Membrane</keyword>
<dbReference type="EMBL" id="AZFB01000008">
    <property type="protein sequence ID" value="KRL62676.1"/>
    <property type="molecule type" value="Genomic_DNA"/>
</dbReference>
<feature type="transmembrane region" description="Helical" evidence="1">
    <location>
        <begin position="107"/>
        <end position="127"/>
    </location>
</feature>
<evidence type="ECO:0000313" key="2">
    <source>
        <dbReference type="EMBL" id="KRL62676.1"/>
    </source>
</evidence>
<evidence type="ECO:0008006" key="4">
    <source>
        <dbReference type="Google" id="ProtNLM"/>
    </source>
</evidence>
<dbReference type="STRING" id="1122152.GCA_000425905_01170"/>
<feature type="transmembrane region" description="Helical" evidence="1">
    <location>
        <begin position="207"/>
        <end position="228"/>
    </location>
</feature>
<feature type="transmembrane region" description="Helical" evidence="1">
    <location>
        <begin position="258"/>
        <end position="277"/>
    </location>
</feature>
<reference evidence="2 3" key="1">
    <citation type="journal article" date="2015" name="Genome Announc.">
        <title>Expanding the biotechnology potential of lactobacilli through comparative genomics of 213 strains and associated genera.</title>
        <authorList>
            <person name="Sun Z."/>
            <person name="Harris H.M."/>
            <person name="McCann A."/>
            <person name="Guo C."/>
            <person name="Argimon S."/>
            <person name="Zhang W."/>
            <person name="Yang X."/>
            <person name="Jeffery I.B."/>
            <person name="Cooney J.C."/>
            <person name="Kagawa T.F."/>
            <person name="Liu W."/>
            <person name="Song Y."/>
            <person name="Salvetti E."/>
            <person name="Wrobel A."/>
            <person name="Rasinkangas P."/>
            <person name="Parkhill J."/>
            <person name="Rea M.C."/>
            <person name="O'Sullivan O."/>
            <person name="Ritari J."/>
            <person name="Douillard F.P."/>
            <person name="Paul Ross R."/>
            <person name="Yang R."/>
            <person name="Briner A.E."/>
            <person name="Felis G.E."/>
            <person name="de Vos W.M."/>
            <person name="Barrangou R."/>
            <person name="Klaenhammer T.R."/>
            <person name="Caufield P.W."/>
            <person name="Cui Y."/>
            <person name="Zhang H."/>
            <person name="O'Toole P.W."/>
        </authorList>
    </citation>
    <scope>NUCLEOTIDE SEQUENCE [LARGE SCALE GENOMIC DNA]</scope>
    <source>
        <strain evidence="2 3">DSM 15354</strain>
    </source>
</reference>
<feature type="transmembrane region" description="Helical" evidence="1">
    <location>
        <begin position="322"/>
        <end position="344"/>
    </location>
</feature>
<organism evidence="2 3">
    <name type="scientific">Lactobacillus psittaci DSM 15354</name>
    <dbReference type="NCBI Taxonomy" id="1122152"/>
    <lineage>
        <taxon>Bacteria</taxon>
        <taxon>Bacillati</taxon>
        <taxon>Bacillota</taxon>
        <taxon>Bacilli</taxon>
        <taxon>Lactobacillales</taxon>
        <taxon>Lactobacillaceae</taxon>
        <taxon>Lactobacillus</taxon>
    </lineage>
</organism>
<proteinExistence type="predicted"/>
<sequence length="557" mass="63712">MTGISLFIQIKARANFIYGDTAFHYNRFYDLYRQIKTGNFNYFQAIYGFNESGRMINAVYGPGFAFFNAMLLFICQSWFSYQILTDFLINLIAGFGFIHLSRKLNLNIFVSYIMMIIFLSTGYIPVWNLGNQLMSWGAAITPWIFAEAMNWIQRTTKQVKAGKLAILMAIVAQIHNLTLLIVAVALVIFFLIGLLHSKEKVVFLRNIGLSILIFLCLSANVIGGLLVLKQSQITMPQSVSLLVNVLSLHKFYSIRTGLSLVLLLLVFVQVVVALLVLRKKSKLNLLFAIMGAAFLFLGTRLFPWQIMQNIFPQLKDSFQAPFRFILIAYPLIFIGYGLATSILLKEKHILGKIMLSLATIAMIFFMVGHVKTIRENVANYNNDTTVIGNSWPYKVTKNRPKIRVAMHSKDKSEFLKLYVNAESDYLPASSSQNAGLLYGKEVIDREKLFKHQVLKNGAMQLSWYSKKSQKTQLPFVMYRQSQLILNGKETKYQLGQLHVPTVTAKKGKNIAVLSFKTPVWFVIAFWITIISWILIIGYLIYKSVHKRRLFLLKLTWQ</sequence>
<protein>
    <recommendedName>
        <fullName evidence="4">Cell division protein</fullName>
    </recommendedName>
</protein>
<keyword evidence="1" id="KW-1133">Transmembrane helix</keyword>
<evidence type="ECO:0000256" key="1">
    <source>
        <dbReference type="SAM" id="Phobius"/>
    </source>
</evidence>
<feature type="transmembrane region" description="Helical" evidence="1">
    <location>
        <begin position="164"/>
        <end position="195"/>
    </location>
</feature>
<name>A0A0R1S570_9LACO</name>
<accession>A0A0R1S570</accession>